<dbReference type="GeneID" id="36397002"/>
<dbReference type="SUPFAM" id="SSF53474">
    <property type="entry name" value="alpha/beta-Hydrolases"/>
    <property type="match status" value="1"/>
</dbReference>
<dbReference type="GO" id="GO:0005730">
    <property type="term" value="C:nucleolus"/>
    <property type="evidence" value="ECO:0007669"/>
    <property type="project" value="UniProtKB-SubCell"/>
</dbReference>
<dbReference type="GO" id="GO:0071038">
    <property type="term" value="P:TRAMP-dependent tRNA surveillance pathway"/>
    <property type="evidence" value="ECO:0007669"/>
    <property type="project" value="TreeGrafter"/>
</dbReference>
<evidence type="ECO:0000259" key="11">
    <source>
        <dbReference type="Pfam" id="PF01138"/>
    </source>
</evidence>
<dbReference type="InterPro" id="IPR036345">
    <property type="entry name" value="ExoRNase_PH_dom2_sf"/>
</dbReference>
<dbReference type="Pfam" id="PF00450">
    <property type="entry name" value="Peptidase_S10"/>
    <property type="match status" value="1"/>
</dbReference>
<dbReference type="OMA" id="CAMNEDT"/>
<dbReference type="SUPFAM" id="SSF55666">
    <property type="entry name" value="Ribonuclease PH domain 2-like"/>
    <property type="match status" value="1"/>
</dbReference>
<dbReference type="InterPro" id="IPR020568">
    <property type="entry name" value="Ribosomal_Su5_D2-typ_SF"/>
</dbReference>
<name>A0A0P1AWM3_PLAHL</name>
<dbReference type="InterPro" id="IPR027408">
    <property type="entry name" value="PNPase/RNase_PH_dom_sf"/>
</dbReference>
<dbReference type="PANTHER" id="PTHR11097">
    <property type="entry name" value="EXOSOME COMPLEX EXONUCLEASE RIBOSOMAL RNA PROCESSING PROTEIN"/>
    <property type="match status" value="1"/>
</dbReference>
<dbReference type="AlphaFoldDB" id="A0A0P1AWM3"/>
<evidence type="ECO:0000256" key="3">
    <source>
        <dbReference type="ARBA" id="ARBA00006678"/>
    </source>
</evidence>
<dbReference type="InterPro" id="IPR001247">
    <property type="entry name" value="ExoRNase_PH_dom1"/>
</dbReference>
<keyword evidence="13" id="KW-0645">Protease</keyword>
<evidence type="ECO:0000256" key="1">
    <source>
        <dbReference type="ARBA" id="ARBA00004496"/>
    </source>
</evidence>
<dbReference type="InterPro" id="IPR050590">
    <property type="entry name" value="Exosome_comp_Rrp42_subfam"/>
</dbReference>
<keyword evidence="7" id="KW-0271">Exosome</keyword>
<dbReference type="EMBL" id="CCYD01001640">
    <property type="protein sequence ID" value="CEG45664.1"/>
    <property type="molecule type" value="Genomic_DNA"/>
</dbReference>
<sequence>MARAEELTLSFGPAEYKKLFPAAYMQQCLAKKVRVDSRTINATRPVQLQTDVIHTAASSSLVKFGKTSVLTAIKLAVGTPAVTTPDQGEIAIQVHLSPLCSSRFSLGRPSEEAHSIGSQLSRIVVGSRVVEMENLCIAKSKAAWKLMVDVYCVDHDGNVLDAALTSIMAALKTLKLPATSINETDNVVSIVPDEPATPLQVDHDAYATSFAVVDGVVLIDPTSEEELLASAVFSLTYTTDGQLCSVNKAEYNKNKSFCAMNEDTPLWRSPTSAVVPGSTVCKGLLLVMTVCFIGSAMLSITVQSPVAFATPESNVATISETAQLLTEVNTNEIKNSRVDTTYDDRVLFLPGFGAPLEKQYAGLVGVNKLNAGKLFYWFFETRAPMQIDDKTPLLLWLNAGPGASSLTPLFNEMGPYRLTKERKLIPHVHSWTNIGHLLLIDQPVGTGYSSVRDEVGQVKSQDEVAEQLYRGLQKFYRRHPEYKFNPLYVCGKSYAGKFAPSISHYIHIKNSGVLDPDDIIINLTGLAIGNGDMWPVLQTRSVPDFAIALGLIDSEQYEEANAQISVCEELHRQRRDVDAYQICQAVTRKIYKAAGSPFIYDIRESVDSIKDLSATLSSYFNDDAVRRALNVPPGTPWKSIDELVDDTSPSAPAVLRNLQKDQMLDVPIGVFRDLLDNYKFLFYAGNMDGSVCNNLGVGRIIDRLAWSDTAKYRVAVRQPWKVDGRVAGLVKSAGNMSYVVVLNSGHLVPADQPEASLDMMRRFVNNEPFYTLFP</sequence>
<dbReference type="InterPro" id="IPR001563">
    <property type="entry name" value="Peptidase_S10"/>
</dbReference>
<dbReference type="SUPFAM" id="SSF54211">
    <property type="entry name" value="Ribosomal protein S5 domain 2-like"/>
    <property type="match status" value="1"/>
</dbReference>
<keyword evidence="6" id="KW-0698">rRNA processing</keyword>
<keyword evidence="5" id="KW-0963">Cytoplasm</keyword>
<dbReference type="Pfam" id="PF01138">
    <property type="entry name" value="RNase_PH"/>
    <property type="match status" value="1"/>
</dbReference>
<evidence type="ECO:0000256" key="7">
    <source>
        <dbReference type="ARBA" id="ARBA00022835"/>
    </source>
</evidence>
<dbReference type="RefSeq" id="XP_024582033.1">
    <property type="nucleotide sequence ID" value="XM_024716433.1"/>
</dbReference>
<dbReference type="InterPro" id="IPR015847">
    <property type="entry name" value="ExoRNase_PH_dom2"/>
</dbReference>
<dbReference type="Proteomes" id="UP000054928">
    <property type="component" value="Unassembled WGS sequence"/>
</dbReference>
<keyword evidence="14" id="KW-1185">Reference proteome</keyword>
<dbReference type="InterPro" id="IPR029058">
    <property type="entry name" value="AB_hydrolase_fold"/>
</dbReference>
<evidence type="ECO:0000256" key="8">
    <source>
        <dbReference type="ARBA" id="ARBA00022884"/>
    </source>
</evidence>
<dbReference type="GO" id="GO:0000467">
    <property type="term" value="P:exonucleolytic trimming to generate mature 3'-end of 5.8S rRNA from tricistronic rRNA transcript (SSU-rRNA, 5.8S rRNA, LSU-rRNA)"/>
    <property type="evidence" value="ECO:0007669"/>
    <property type="project" value="TreeGrafter"/>
</dbReference>
<dbReference type="GO" id="GO:0016075">
    <property type="term" value="P:rRNA catabolic process"/>
    <property type="evidence" value="ECO:0007669"/>
    <property type="project" value="TreeGrafter"/>
</dbReference>
<dbReference type="Gene3D" id="3.30.230.70">
    <property type="entry name" value="GHMP Kinase, N-terminal domain"/>
    <property type="match status" value="1"/>
</dbReference>
<proteinExistence type="inferred from homology"/>
<protein>
    <recommendedName>
        <fullName evidence="10">Ribosomal RNA-processing protein 43</fullName>
    </recommendedName>
</protein>
<dbReference type="Pfam" id="PF03725">
    <property type="entry name" value="RNase_PH_C"/>
    <property type="match status" value="1"/>
</dbReference>
<dbReference type="GO" id="GO:0000177">
    <property type="term" value="C:cytoplasmic exosome (RNase complex)"/>
    <property type="evidence" value="ECO:0007669"/>
    <property type="project" value="TreeGrafter"/>
</dbReference>
<evidence type="ECO:0000256" key="5">
    <source>
        <dbReference type="ARBA" id="ARBA00022490"/>
    </source>
</evidence>
<feature type="domain" description="Exoribonuclease phosphorolytic" evidence="12">
    <location>
        <begin position="207"/>
        <end position="249"/>
    </location>
</feature>
<accession>A0A0P1AWM3</accession>
<comment type="similarity">
    <text evidence="3">Belongs to the RNase PH family.</text>
</comment>
<keyword evidence="8" id="KW-0694">RNA-binding</keyword>
<feature type="domain" description="Exoribonuclease phosphorolytic" evidence="11">
    <location>
        <begin position="44"/>
        <end position="177"/>
    </location>
</feature>
<comment type="similarity">
    <text evidence="4">Belongs to the peptidase S10 family.</text>
</comment>
<dbReference type="GO" id="GO:0006508">
    <property type="term" value="P:proteolysis"/>
    <property type="evidence" value="ECO:0007669"/>
    <property type="project" value="InterPro"/>
</dbReference>
<keyword evidence="13" id="KW-0378">Hydrolase</keyword>
<dbReference type="CDD" id="cd11369">
    <property type="entry name" value="RNase_PH_RRP43"/>
    <property type="match status" value="1"/>
</dbReference>
<dbReference type="GO" id="GO:0000176">
    <property type="term" value="C:nuclear exosome (RNase complex)"/>
    <property type="evidence" value="ECO:0007669"/>
    <property type="project" value="TreeGrafter"/>
</dbReference>
<comment type="subcellular location">
    <subcellularLocation>
        <location evidence="1">Cytoplasm</location>
    </subcellularLocation>
    <subcellularLocation>
        <location evidence="2">Nucleus</location>
        <location evidence="2">Nucleolus</location>
    </subcellularLocation>
</comment>
<keyword evidence="9" id="KW-0539">Nucleus</keyword>
<dbReference type="GO" id="GO:0034473">
    <property type="term" value="P:U1 snRNA 3'-end processing"/>
    <property type="evidence" value="ECO:0007669"/>
    <property type="project" value="TreeGrafter"/>
</dbReference>
<dbReference type="STRING" id="4781.A0A0P1AWM3"/>
<evidence type="ECO:0000313" key="13">
    <source>
        <dbReference type="EMBL" id="CEG45664.1"/>
    </source>
</evidence>
<dbReference type="GO" id="GO:0071035">
    <property type="term" value="P:nuclear polyadenylation-dependent rRNA catabolic process"/>
    <property type="evidence" value="ECO:0007669"/>
    <property type="project" value="TreeGrafter"/>
</dbReference>
<dbReference type="Gene3D" id="3.40.50.1820">
    <property type="entry name" value="alpha/beta hydrolase"/>
    <property type="match status" value="1"/>
</dbReference>
<dbReference type="GO" id="GO:0034476">
    <property type="term" value="P:U5 snRNA 3'-end processing"/>
    <property type="evidence" value="ECO:0007669"/>
    <property type="project" value="TreeGrafter"/>
</dbReference>
<evidence type="ECO:0000256" key="6">
    <source>
        <dbReference type="ARBA" id="ARBA00022552"/>
    </source>
</evidence>
<dbReference type="GO" id="GO:0035925">
    <property type="term" value="F:mRNA 3'-UTR AU-rich region binding"/>
    <property type="evidence" value="ECO:0007669"/>
    <property type="project" value="TreeGrafter"/>
</dbReference>
<dbReference type="OrthoDB" id="443318at2759"/>
<dbReference type="PANTHER" id="PTHR11097:SF9">
    <property type="entry name" value="EXOSOME COMPLEX COMPONENT RRP43"/>
    <property type="match status" value="1"/>
</dbReference>
<keyword evidence="13" id="KW-0121">Carboxypeptidase</keyword>
<evidence type="ECO:0000313" key="14">
    <source>
        <dbReference type="Proteomes" id="UP000054928"/>
    </source>
</evidence>
<evidence type="ECO:0000259" key="12">
    <source>
        <dbReference type="Pfam" id="PF03725"/>
    </source>
</evidence>
<evidence type="ECO:0000256" key="10">
    <source>
        <dbReference type="ARBA" id="ARBA00030617"/>
    </source>
</evidence>
<evidence type="ECO:0000256" key="9">
    <source>
        <dbReference type="ARBA" id="ARBA00023242"/>
    </source>
</evidence>
<organism evidence="13 14">
    <name type="scientific">Plasmopara halstedii</name>
    <name type="common">Downy mildew of sunflower</name>
    <dbReference type="NCBI Taxonomy" id="4781"/>
    <lineage>
        <taxon>Eukaryota</taxon>
        <taxon>Sar</taxon>
        <taxon>Stramenopiles</taxon>
        <taxon>Oomycota</taxon>
        <taxon>Peronosporomycetes</taxon>
        <taxon>Peronosporales</taxon>
        <taxon>Peronosporaceae</taxon>
        <taxon>Plasmopara</taxon>
    </lineage>
</organism>
<evidence type="ECO:0000256" key="2">
    <source>
        <dbReference type="ARBA" id="ARBA00004604"/>
    </source>
</evidence>
<dbReference type="GO" id="GO:0004185">
    <property type="term" value="F:serine-type carboxypeptidase activity"/>
    <property type="evidence" value="ECO:0007669"/>
    <property type="project" value="InterPro"/>
</dbReference>
<dbReference type="PRINTS" id="PR00724">
    <property type="entry name" value="CRBOXYPTASEC"/>
</dbReference>
<reference evidence="14" key="1">
    <citation type="submission" date="2014-09" db="EMBL/GenBank/DDBJ databases">
        <authorList>
            <person name="Sharma Rahul"/>
            <person name="Thines Marco"/>
        </authorList>
    </citation>
    <scope>NUCLEOTIDE SEQUENCE [LARGE SCALE GENOMIC DNA]</scope>
</reference>
<dbReference type="GO" id="GO:0034475">
    <property type="term" value="P:U4 snRNA 3'-end processing"/>
    <property type="evidence" value="ECO:0007669"/>
    <property type="project" value="TreeGrafter"/>
</dbReference>
<evidence type="ECO:0000256" key="4">
    <source>
        <dbReference type="ARBA" id="ARBA00009431"/>
    </source>
</evidence>
<dbReference type="InterPro" id="IPR033196">
    <property type="entry name" value="Rrp43"/>
</dbReference>
<dbReference type="GO" id="GO:0071028">
    <property type="term" value="P:nuclear mRNA surveillance"/>
    <property type="evidence" value="ECO:0007669"/>
    <property type="project" value="TreeGrafter"/>
</dbReference>